<comment type="catalytic activity">
    <reaction evidence="11">
        <text>[L-4-(L-arginin-2-N-yl)aspartate](n)-L-aspartate + L-arginine + ATP = [L-4-(L-arginin-2-N-yl)aspartate](n+1) + ADP + phosphate + H(+)</text>
        <dbReference type="Rhea" id="RHEA:23888"/>
        <dbReference type="Rhea" id="RHEA-COMP:13732"/>
        <dbReference type="Rhea" id="RHEA-COMP:13733"/>
        <dbReference type="ChEBI" id="CHEBI:15378"/>
        <dbReference type="ChEBI" id="CHEBI:30616"/>
        <dbReference type="ChEBI" id="CHEBI:32682"/>
        <dbReference type="ChEBI" id="CHEBI:43474"/>
        <dbReference type="ChEBI" id="CHEBI:137986"/>
        <dbReference type="ChEBI" id="CHEBI:137990"/>
        <dbReference type="ChEBI" id="CHEBI:456216"/>
        <dbReference type="EC" id="6.3.2.30"/>
    </reaction>
</comment>
<evidence type="ECO:0000256" key="4">
    <source>
        <dbReference type="ARBA" id="ARBA00012968"/>
    </source>
</evidence>
<dbReference type="InterPro" id="IPR004101">
    <property type="entry name" value="Mur_ligase_C"/>
</dbReference>
<evidence type="ECO:0000256" key="2">
    <source>
        <dbReference type="ARBA" id="ARBA00009060"/>
    </source>
</evidence>
<dbReference type="NCBIfam" id="NF010623">
    <property type="entry name" value="PRK14016.1"/>
    <property type="match status" value="1"/>
</dbReference>
<dbReference type="GO" id="GO:0071161">
    <property type="term" value="F:cyanophycin synthetase activity (L-arginine-adding)"/>
    <property type="evidence" value="ECO:0007669"/>
    <property type="project" value="UniProtKB-EC"/>
</dbReference>
<evidence type="ECO:0000256" key="11">
    <source>
        <dbReference type="ARBA" id="ARBA00048094"/>
    </source>
</evidence>
<dbReference type="EMBL" id="FNGE01000003">
    <property type="protein sequence ID" value="SDK81464.1"/>
    <property type="molecule type" value="Genomic_DNA"/>
</dbReference>
<evidence type="ECO:0000256" key="7">
    <source>
        <dbReference type="ARBA" id="ARBA00022598"/>
    </source>
</evidence>
<dbReference type="Gene3D" id="3.30.470.20">
    <property type="entry name" value="ATP-grasp fold, B domain"/>
    <property type="match status" value="1"/>
</dbReference>
<dbReference type="InterPro" id="IPR013651">
    <property type="entry name" value="ATP-grasp_RimK-type"/>
</dbReference>
<dbReference type="SUPFAM" id="SSF53244">
    <property type="entry name" value="MurD-like peptide ligases, peptide-binding domain"/>
    <property type="match status" value="1"/>
</dbReference>
<dbReference type="NCBIfam" id="TIGR02068">
    <property type="entry name" value="cya_phycin_syn"/>
    <property type="match status" value="1"/>
</dbReference>
<dbReference type="Pfam" id="PF07478">
    <property type="entry name" value="Dala_Dala_lig_C"/>
    <property type="match status" value="1"/>
</dbReference>
<comment type="catalytic activity">
    <reaction evidence="12">
        <text>[L-4-(L-arginin-2-N-yl)aspartate](n) + L-aspartate + ATP = [L-4-(L-arginin-2-N-yl)aspartate](n)-L-aspartate + ADP + phosphate + H(+)</text>
        <dbReference type="Rhea" id="RHEA:13277"/>
        <dbReference type="Rhea" id="RHEA-COMP:13728"/>
        <dbReference type="Rhea" id="RHEA-COMP:13733"/>
        <dbReference type="ChEBI" id="CHEBI:15378"/>
        <dbReference type="ChEBI" id="CHEBI:29991"/>
        <dbReference type="ChEBI" id="CHEBI:30616"/>
        <dbReference type="ChEBI" id="CHEBI:43474"/>
        <dbReference type="ChEBI" id="CHEBI:137986"/>
        <dbReference type="ChEBI" id="CHEBI:137990"/>
        <dbReference type="ChEBI" id="CHEBI:456216"/>
        <dbReference type="EC" id="6.3.2.29"/>
    </reaction>
</comment>
<dbReference type="GO" id="GO:0008716">
    <property type="term" value="F:D-alanine-D-alanine ligase activity"/>
    <property type="evidence" value="ECO:0007669"/>
    <property type="project" value="InterPro"/>
</dbReference>
<dbReference type="Pfam" id="PF18921">
    <property type="entry name" value="Cyanophycin_syn"/>
    <property type="match status" value="1"/>
</dbReference>
<evidence type="ECO:0000313" key="15">
    <source>
        <dbReference type="EMBL" id="SDK81464.1"/>
    </source>
</evidence>
<dbReference type="STRING" id="525640.SAMN04487971_103184"/>
<dbReference type="Proteomes" id="UP000199555">
    <property type="component" value="Unassembled WGS sequence"/>
</dbReference>
<gene>
    <name evidence="15" type="ORF">SAMN04487971_103184</name>
</gene>
<dbReference type="EC" id="6.3.2.30" evidence="4"/>
<dbReference type="Pfam" id="PF02875">
    <property type="entry name" value="Mur_ligase_C"/>
    <property type="match status" value="1"/>
</dbReference>
<dbReference type="OrthoDB" id="9803907at2"/>
<dbReference type="PROSITE" id="PS50975">
    <property type="entry name" value="ATP_GRASP"/>
    <property type="match status" value="1"/>
</dbReference>
<dbReference type="GO" id="GO:0046872">
    <property type="term" value="F:metal ion binding"/>
    <property type="evidence" value="ECO:0007669"/>
    <property type="project" value="InterPro"/>
</dbReference>
<reference evidence="16" key="1">
    <citation type="submission" date="2016-10" db="EMBL/GenBank/DDBJ databases">
        <authorList>
            <person name="Varghese N."/>
            <person name="Submissions S."/>
        </authorList>
    </citation>
    <scope>NUCLEOTIDE SEQUENCE [LARGE SCALE GENOMIC DNA]</scope>
    <source>
        <strain evidence="16">CGMCC 1.7655</strain>
    </source>
</reference>
<dbReference type="InterPro" id="IPR011095">
    <property type="entry name" value="Dala_Dala_lig_C"/>
</dbReference>
<comment type="similarity">
    <text evidence="2">In the C-terminal section; belongs to the MurCDEF family.</text>
</comment>
<evidence type="ECO:0000256" key="13">
    <source>
        <dbReference type="PROSITE-ProRule" id="PRU00409"/>
    </source>
</evidence>
<evidence type="ECO:0000256" key="8">
    <source>
        <dbReference type="ARBA" id="ARBA00022741"/>
    </source>
</evidence>
<keyword evidence="8 13" id="KW-0547">Nucleotide-binding</keyword>
<dbReference type="AlphaFoldDB" id="A0A1G9EZ67"/>
<dbReference type="Gene3D" id="3.90.190.20">
    <property type="entry name" value="Mur ligase, C-terminal domain"/>
    <property type="match status" value="1"/>
</dbReference>
<protein>
    <recommendedName>
        <fullName evidence="6">Cyanophycin synthetase</fullName>
        <ecNumber evidence="5">6.3.2.29</ecNumber>
        <ecNumber evidence="4">6.3.2.30</ecNumber>
    </recommendedName>
    <alternativeName>
        <fullName evidence="10">Cyanophycin synthase</fullName>
    </alternativeName>
</protein>
<dbReference type="InterPro" id="IPR036565">
    <property type="entry name" value="Mur-like_cat_sf"/>
</dbReference>
<dbReference type="GO" id="GO:0005524">
    <property type="term" value="F:ATP binding"/>
    <property type="evidence" value="ECO:0007669"/>
    <property type="project" value="UniProtKB-UniRule"/>
</dbReference>
<dbReference type="InterPro" id="IPR044019">
    <property type="entry name" value="Cyanophycin_syn_N"/>
</dbReference>
<proteinExistence type="inferred from homology"/>
<sequence>MCSVSATPMQVRGTGLYRGPHLYSATPMVRIELDLGALEDWPTNRLQGFTDRLMQALPGLHEHGCCFGEPGGFLRRLRDGTWLGHVAEHVALELQSQSGTTVTRGKTRSVRGQRGVYNVMFAYDYEEAGRMAGRFALEIVDGLLPANLCGITGLSRLDDTPAPRSADGTVDVEAAIRDLSRLIGRVGFGPTTRALVDEARRRDIPVMRLDANSFVQLGFSAAQKRIRASVTGESSSLAVEAASDKSLTKALLDDAGVPVPQGAVVRSVSEALAAAGDLGWPVVVKPLDGNHGRGVTLDIDSAEKLEAAFEEARSHSRRVIVEQQFRGRDYRVLVVGAEVCAVAERVPAHVTGDGSLSIAELVEAENRDPRRGEGHEKVMTKIVIDDHVRARLELAGLTPDSVPQEGQQVFLRGTANLSTGGTAIDRTIEIHPENAWLAARAAQVIGLDVAGIDMTLPDITRSARETGGGVIEVNASPGFRMHLEPSEGQPRNVARPVIDRLFPEGGNGRIPVLAVTGTNGKSTTVRMLAHIYRSLGKTVGFTTTSGIQMGDHLIAEVDASGPQSARKVLRDPTVEVAVLETARGGMLREGLGFDWCDVGAVLNVQEDHLGLKGIDSIEDLARVKSIVTESVHRSGASILNADDPLTVAMRRHAGGRIVFFSLKGGEEMPGFLREHVAQGGMAVVREGGMLILHRHGATRRLMRVEEIPATLDGLAEFNVQNAMAAAAMAIAQGVDPEAVARALSSFTSSYEQSPGRLNIHDAHGVRVILDYAHNPAGLAALGRVVAGLRARHPRAIGMVSIPGDRRDEDMHLMGRIAAGLFDEIVFREDPARRGRGQGEIVGLLAEGARAAGFPAERMHCVLDEEEAANTCLRLARPGDLVVLTPTEVEQMWRQVLDWQPEPRRPKVEPVLRLPTLDGEVELIAPAGTDPDLLRPRIGAGWALPPFPEPEGAELGADGLLRKVQP</sequence>
<dbReference type="PANTHER" id="PTHR23135:SF18">
    <property type="entry name" value="CYANOPHYCIN SYNTHETASE"/>
    <property type="match status" value="1"/>
</dbReference>
<comment type="function">
    <text evidence="1">Catalyzes the ATP-dependent polymerization of arginine and aspartate to multi-L-arginyl-poly-L-aspartic acid (cyanophycin; a water-insoluble reserve polymer).</text>
</comment>
<evidence type="ECO:0000256" key="9">
    <source>
        <dbReference type="ARBA" id="ARBA00022840"/>
    </source>
</evidence>
<dbReference type="SUPFAM" id="SSF56059">
    <property type="entry name" value="Glutathione synthetase ATP-binding domain-like"/>
    <property type="match status" value="1"/>
</dbReference>
<dbReference type="InterPro" id="IPR011761">
    <property type="entry name" value="ATP-grasp"/>
</dbReference>
<evidence type="ECO:0000256" key="1">
    <source>
        <dbReference type="ARBA" id="ARBA00003184"/>
    </source>
</evidence>
<evidence type="ECO:0000259" key="14">
    <source>
        <dbReference type="PROSITE" id="PS50975"/>
    </source>
</evidence>
<evidence type="ECO:0000313" key="16">
    <source>
        <dbReference type="Proteomes" id="UP000199555"/>
    </source>
</evidence>
<dbReference type="Gene3D" id="3.40.1190.10">
    <property type="entry name" value="Mur-like, catalytic domain"/>
    <property type="match status" value="1"/>
</dbReference>
<dbReference type="InterPro" id="IPR013221">
    <property type="entry name" value="Mur_ligase_cen"/>
</dbReference>
<evidence type="ECO:0000256" key="3">
    <source>
        <dbReference type="ARBA" id="ARBA00011738"/>
    </source>
</evidence>
<comment type="subunit">
    <text evidence="3">Homodimer.</text>
</comment>
<keyword evidence="9 13" id="KW-0067">ATP-binding</keyword>
<keyword evidence="16" id="KW-1185">Reference proteome</keyword>
<organism evidence="15 16">
    <name type="scientific">Paracoccus chinensis</name>
    <dbReference type="NCBI Taxonomy" id="525640"/>
    <lineage>
        <taxon>Bacteria</taxon>
        <taxon>Pseudomonadati</taxon>
        <taxon>Pseudomonadota</taxon>
        <taxon>Alphaproteobacteria</taxon>
        <taxon>Rhodobacterales</taxon>
        <taxon>Paracoccaceae</taxon>
        <taxon>Paracoccus</taxon>
    </lineage>
</organism>
<evidence type="ECO:0000256" key="12">
    <source>
        <dbReference type="ARBA" id="ARBA00048425"/>
    </source>
</evidence>
<keyword evidence="7" id="KW-0436">Ligase</keyword>
<feature type="domain" description="ATP-grasp" evidence="14">
    <location>
        <begin position="249"/>
        <end position="502"/>
    </location>
</feature>
<dbReference type="Gene3D" id="3.30.1490.20">
    <property type="entry name" value="ATP-grasp fold, A domain"/>
    <property type="match status" value="1"/>
</dbReference>
<dbReference type="InterPro" id="IPR013815">
    <property type="entry name" value="ATP_grasp_subdomain_1"/>
</dbReference>
<dbReference type="Pfam" id="PF08443">
    <property type="entry name" value="RimK"/>
    <property type="match status" value="1"/>
</dbReference>
<dbReference type="Pfam" id="PF08245">
    <property type="entry name" value="Mur_ligase_M"/>
    <property type="match status" value="1"/>
</dbReference>
<evidence type="ECO:0000256" key="6">
    <source>
        <dbReference type="ARBA" id="ARBA00022036"/>
    </source>
</evidence>
<dbReference type="EC" id="6.3.2.29" evidence="5"/>
<name>A0A1G9EZ67_9RHOB</name>
<evidence type="ECO:0000256" key="10">
    <source>
        <dbReference type="ARBA" id="ARBA00031353"/>
    </source>
</evidence>
<dbReference type="GO" id="GO:0071160">
    <property type="term" value="F:cyanophycin synthetase activity (L-aspartate-adding)"/>
    <property type="evidence" value="ECO:0007669"/>
    <property type="project" value="UniProtKB-EC"/>
</dbReference>
<dbReference type="InterPro" id="IPR011810">
    <property type="entry name" value="Cya_phycin_syn"/>
</dbReference>
<dbReference type="PANTHER" id="PTHR23135">
    <property type="entry name" value="MUR LIGASE FAMILY MEMBER"/>
    <property type="match status" value="1"/>
</dbReference>
<dbReference type="InterPro" id="IPR036615">
    <property type="entry name" value="Mur_ligase_C_dom_sf"/>
</dbReference>
<dbReference type="SUPFAM" id="SSF53623">
    <property type="entry name" value="MurD-like peptide ligases, catalytic domain"/>
    <property type="match status" value="1"/>
</dbReference>
<accession>A0A1G9EZ67</accession>
<dbReference type="RefSeq" id="WP_090753694.1">
    <property type="nucleotide sequence ID" value="NZ_FNGE01000003.1"/>
</dbReference>
<evidence type="ECO:0000256" key="5">
    <source>
        <dbReference type="ARBA" id="ARBA00013005"/>
    </source>
</evidence>